<reference evidence="4" key="1">
    <citation type="submission" date="2009-08" db="EMBL/GenBank/DDBJ databases">
        <title>Annotation of Salpingoeca rosetta.</title>
        <authorList>
            <consortium name="The Broad Institute Genome Sequencing Platform"/>
            <person name="Russ C."/>
            <person name="Cuomo C."/>
            <person name="Burger G."/>
            <person name="Gray M.W."/>
            <person name="Holland P.W.H."/>
            <person name="King N."/>
            <person name="Lang F.B.F."/>
            <person name="Roger A.J."/>
            <person name="Ruiz-Trillo I."/>
            <person name="Young S.K."/>
            <person name="Zeng Q."/>
            <person name="Gargeya S."/>
            <person name="Alvarado L."/>
            <person name="Berlin A."/>
            <person name="Chapman S.B."/>
            <person name="Chen Z."/>
            <person name="Freedman E."/>
            <person name="Gellesch M."/>
            <person name="Goldberg J."/>
            <person name="Griggs A."/>
            <person name="Gujja S."/>
            <person name="Heilman E."/>
            <person name="Heiman D."/>
            <person name="Howarth C."/>
            <person name="Mehta T."/>
            <person name="Neiman D."/>
            <person name="Pearson M."/>
            <person name="Roberts A."/>
            <person name="Saif S."/>
            <person name="Shea T."/>
            <person name="Shenoy N."/>
            <person name="Sisk P."/>
            <person name="Stolte C."/>
            <person name="Sykes S."/>
            <person name="White J."/>
            <person name="Yandava C."/>
            <person name="Haas B."/>
            <person name="Nusbaum C."/>
            <person name="Birren B."/>
        </authorList>
    </citation>
    <scope>NUCLEOTIDE SEQUENCE [LARGE SCALE GENOMIC DNA]</scope>
    <source>
        <strain evidence="4">ATCC 50818</strain>
    </source>
</reference>
<dbReference type="RefSeq" id="XP_004998338.1">
    <property type="nucleotide sequence ID" value="XM_004998281.1"/>
</dbReference>
<dbReference type="InterPro" id="IPR016024">
    <property type="entry name" value="ARM-type_fold"/>
</dbReference>
<keyword evidence="5" id="KW-1185">Reference proteome</keyword>
<dbReference type="SMART" id="SM00185">
    <property type="entry name" value="ARM"/>
    <property type="match status" value="2"/>
</dbReference>
<name>F2TXQ4_SALR5</name>
<accession>F2TXQ4</accession>
<dbReference type="STRING" id="946362.F2TXQ4"/>
<dbReference type="GO" id="GO:0005783">
    <property type="term" value="C:endoplasmic reticulum"/>
    <property type="evidence" value="ECO:0007669"/>
    <property type="project" value="TreeGrafter"/>
</dbReference>
<protein>
    <recommendedName>
        <fullName evidence="3">Nucleotide exchange factor Fes1 domain-containing protein</fullName>
    </recommendedName>
</protein>
<dbReference type="Proteomes" id="UP000007799">
    <property type="component" value="Unassembled WGS sequence"/>
</dbReference>
<evidence type="ECO:0000256" key="2">
    <source>
        <dbReference type="SAM" id="MobiDB-lite"/>
    </source>
</evidence>
<dbReference type="FunCoup" id="F2TXQ4">
    <property type="interactions" value="861"/>
</dbReference>
<gene>
    <name evidence="4" type="ORF">PTSG_00870</name>
</gene>
<dbReference type="GO" id="GO:0000774">
    <property type="term" value="F:adenyl-nucleotide exchange factor activity"/>
    <property type="evidence" value="ECO:0007669"/>
    <property type="project" value="TreeGrafter"/>
</dbReference>
<feature type="domain" description="Nucleotide exchange factor Fes1" evidence="3">
    <location>
        <begin position="41"/>
        <end position="135"/>
    </location>
</feature>
<dbReference type="KEGG" id="sre:PTSG_00870"/>
<feature type="region of interest" description="Disordered" evidence="2">
    <location>
        <begin position="1"/>
        <end position="38"/>
    </location>
</feature>
<dbReference type="OrthoDB" id="10250458at2759"/>
<dbReference type="Pfam" id="PF08609">
    <property type="entry name" value="Fes1"/>
    <property type="match status" value="1"/>
</dbReference>
<proteinExistence type="predicted"/>
<sequence>MSLVPVQKDEEQPQPQPQPQPQQPAGERQPVQHNHRHDTSLQGVLSWVIEETAGSGDRVVPQSEEAATSTAQNLDEDRRVFLEKFLGNLTGRDHMSAVKDALSTLLSGSDASEEDKHEALETISDEVEDINIAHDFLAINGLATIQGSLQNPSPEFQWRAAEILAHLAQNNPKAQAALAEADLLPRVLTLLSASDHNTVRLKALSALSAMVRGSDTLMHTFLQQPNAIQHTLHCLRHPTSSRLQIKTVVFLRHLVREQPSVAATLFEPASLALIANALTADADDQLWEHDMHLLSKLYDSNNALVSRIEAAEPAFPQMVDSRRRTIMALPQEDKDAHREELQHMQALFGDLQL</sequence>
<evidence type="ECO:0000256" key="1">
    <source>
        <dbReference type="ARBA" id="ARBA00022737"/>
    </source>
</evidence>
<dbReference type="Gene3D" id="1.25.10.10">
    <property type="entry name" value="Leucine-rich Repeat Variant"/>
    <property type="match status" value="1"/>
</dbReference>
<dbReference type="OMA" id="RVCYDEP"/>
<evidence type="ECO:0000313" key="5">
    <source>
        <dbReference type="Proteomes" id="UP000007799"/>
    </source>
</evidence>
<dbReference type="InterPro" id="IPR050693">
    <property type="entry name" value="Hsp70_NEF-Inhibitors"/>
</dbReference>
<dbReference type="AlphaFoldDB" id="F2TXQ4"/>
<dbReference type="PANTHER" id="PTHR19316:SF18">
    <property type="entry name" value="HSP70-BINDING PROTEIN 1"/>
    <property type="match status" value="1"/>
</dbReference>
<dbReference type="InParanoid" id="F2TXQ4"/>
<dbReference type="InterPro" id="IPR011989">
    <property type="entry name" value="ARM-like"/>
</dbReference>
<dbReference type="SUPFAM" id="SSF48371">
    <property type="entry name" value="ARM repeat"/>
    <property type="match status" value="1"/>
</dbReference>
<dbReference type="eggNOG" id="KOG2160">
    <property type="taxonomic scope" value="Eukaryota"/>
</dbReference>
<dbReference type="GeneID" id="16078933"/>
<dbReference type="InterPro" id="IPR000225">
    <property type="entry name" value="Armadillo"/>
</dbReference>
<dbReference type="PANTHER" id="PTHR19316">
    <property type="entry name" value="PROTEIN FOLDING REGULATOR"/>
    <property type="match status" value="1"/>
</dbReference>
<evidence type="ECO:0000259" key="3">
    <source>
        <dbReference type="Pfam" id="PF08609"/>
    </source>
</evidence>
<organism evidence="5">
    <name type="scientific">Salpingoeca rosetta (strain ATCC 50818 / BSB-021)</name>
    <dbReference type="NCBI Taxonomy" id="946362"/>
    <lineage>
        <taxon>Eukaryota</taxon>
        <taxon>Choanoflagellata</taxon>
        <taxon>Craspedida</taxon>
        <taxon>Salpingoecidae</taxon>
        <taxon>Salpingoeca</taxon>
    </lineage>
</organism>
<dbReference type="InterPro" id="IPR013918">
    <property type="entry name" value="Nucleotide_exch_fac_Fes1"/>
</dbReference>
<keyword evidence="1" id="KW-0677">Repeat</keyword>
<dbReference type="EMBL" id="GL832956">
    <property type="protein sequence ID" value="EGD76163.1"/>
    <property type="molecule type" value="Genomic_DNA"/>
</dbReference>
<evidence type="ECO:0000313" key="4">
    <source>
        <dbReference type="EMBL" id="EGD76163.1"/>
    </source>
</evidence>